<evidence type="ECO:0000313" key="2">
    <source>
        <dbReference type="Proteomes" id="UP000013966"/>
    </source>
</evidence>
<dbReference type="STRING" id="758793.BRPE64_ACDS08800"/>
<gene>
    <name evidence="1" type="ORF">BRPE64_ACDS08800</name>
</gene>
<dbReference type="HOGENOM" id="CLU_3325501_0_0_4"/>
<organism evidence="1 2">
    <name type="scientific">Caballeronia insecticola</name>
    <dbReference type="NCBI Taxonomy" id="758793"/>
    <lineage>
        <taxon>Bacteria</taxon>
        <taxon>Pseudomonadati</taxon>
        <taxon>Pseudomonadota</taxon>
        <taxon>Betaproteobacteria</taxon>
        <taxon>Burkholderiales</taxon>
        <taxon>Burkholderiaceae</taxon>
        <taxon>Caballeronia</taxon>
    </lineage>
</organism>
<dbReference type="Proteomes" id="UP000013966">
    <property type="component" value="Chromosome 1"/>
</dbReference>
<dbReference type="EMBL" id="AP013058">
    <property type="protein sequence ID" value="BAN22634.1"/>
    <property type="molecule type" value="Genomic_DNA"/>
</dbReference>
<sequence>MGLFGPSRAFACFRVHARADNSSDMRAALDLSRASAPG</sequence>
<name>R4WG26_9BURK</name>
<proteinExistence type="predicted"/>
<reference evidence="1 2" key="2">
    <citation type="journal article" date="2018" name="Int. J. Syst. Evol. Microbiol.">
        <title>Burkholderia insecticola sp. nov., a gut symbiotic bacterium of the bean bug Riptortus pedestris.</title>
        <authorList>
            <person name="Takeshita K."/>
            <person name="Tamaki H."/>
            <person name="Ohbayashi T."/>
            <person name="Meng X.-Y."/>
            <person name="Sone T."/>
            <person name="Mitani Y."/>
            <person name="Peeters C."/>
            <person name="Kikuchi Y."/>
            <person name="Vandamme P."/>
        </authorList>
    </citation>
    <scope>NUCLEOTIDE SEQUENCE [LARGE SCALE GENOMIC DNA]</scope>
    <source>
        <strain evidence="1">RPE64</strain>
    </source>
</reference>
<keyword evidence="2" id="KW-1185">Reference proteome</keyword>
<protein>
    <submittedName>
        <fullName evidence="1">Uncharacterized protein</fullName>
    </submittedName>
</protein>
<dbReference type="AlphaFoldDB" id="R4WG26"/>
<evidence type="ECO:0000313" key="1">
    <source>
        <dbReference type="EMBL" id="BAN22634.1"/>
    </source>
</evidence>
<reference evidence="1 2" key="1">
    <citation type="journal article" date="2013" name="Genome Announc.">
        <title>Complete Genome Sequence of Burkholderia sp. Strain RPE64, Bacterial Symbiont of the Bean Bug Riptortus pedestris.</title>
        <authorList>
            <person name="Shibata T.F."/>
            <person name="Maeda T."/>
            <person name="Nikoh N."/>
            <person name="Yamaguchi K."/>
            <person name="Oshima K."/>
            <person name="Hattori M."/>
            <person name="Nishiyama T."/>
            <person name="Hasebe M."/>
            <person name="Fukatsu T."/>
            <person name="Kikuchi Y."/>
            <person name="Shigenobu S."/>
        </authorList>
    </citation>
    <scope>NUCLEOTIDE SEQUENCE [LARGE SCALE GENOMIC DNA]</scope>
</reference>
<accession>R4WG26</accession>
<dbReference type="PATRIC" id="fig|758793.3.peg.882"/>
<dbReference type="KEGG" id="buo:BRPE64_ACDS08800"/>